<sequence length="147" mass="16866">MSRERRSFLSGVRVAYFRDVLDHVLTMIQKLELSQDLLNSLQSTYLAKVDQRCTISVSIVQRRRIQVSIEVAKASNNINLVMKNISSFATAFLPMTFITGLWGMNVKVPFQVNDTSGETPIVFYTIIAVMIAIVIPFIYVMRRMKWL</sequence>
<keyword evidence="3 6" id="KW-0812">Transmembrane</keyword>
<dbReference type="SUPFAM" id="SSF144083">
    <property type="entry name" value="Magnesium transport protein CorA, transmembrane region"/>
    <property type="match status" value="1"/>
</dbReference>
<dbReference type="PANTHER" id="PTHR21535:SF51">
    <property type="entry name" value="MANGANESE RESISTANCE PROTEIN MNR2"/>
    <property type="match status" value="1"/>
</dbReference>
<dbReference type="GO" id="GO:0010961">
    <property type="term" value="P:intracellular magnesium ion homeostasis"/>
    <property type="evidence" value="ECO:0007669"/>
    <property type="project" value="TreeGrafter"/>
</dbReference>
<evidence type="ECO:0000256" key="5">
    <source>
        <dbReference type="ARBA" id="ARBA00023136"/>
    </source>
</evidence>
<feature type="transmembrane region" description="Helical" evidence="6">
    <location>
        <begin position="85"/>
        <end position="102"/>
    </location>
</feature>
<evidence type="ECO:0000256" key="3">
    <source>
        <dbReference type="ARBA" id="ARBA00022692"/>
    </source>
</evidence>
<comment type="subcellular location">
    <subcellularLocation>
        <location evidence="1">Membrane</location>
        <topology evidence="1">Multi-pass membrane protein</topology>
    </subcellularLocation>
</comment>
<dbReference type="InterPro" id="IPR045863">
    <property type="entry name" value="CorA_TM1_TM2"/>
</dbReference>
<dbReference type="InterPro" id="IPR045861">
    <property type="entry name" value="CorA_cytoplasmic_dom"/>
</dbReference>
<keyword evidence="5 6" id="KW-0472">Membrane</keyword>
<name>A0A0H5RC49_9EUKA</name>
<dbReference type="SUPFAM" id="SSF143865">
    <property type="entry name" value="CorA soluble domain-like"/>
    <property type="match status" value="1"/>
</dbReference>
<evidence type="ECO:0000313" key="7">
    <source>
        <dbReference type="EMBL" id="CRZ11795.1"/>
    </source>
</evidence>
<protein>
    <recommendedName>
        <fullName evidence="8">Magnesium transporter</fullName>
    </recommendedName>
</protein>
<dbReference type="AlphaFoldDB" id="A0A0H5RC49"/>
<dbReference type="GO" id="GO:0015095">
    <property type="term" value="F:magnesium ion transmembrane transporter activity"/>
    <property type="evidence" value="ECO:0007669"/>
    <property type="project" value="TreeGrafter"/>
</dbReference>
<evidence type="ECO:0000256" key="4">
    <source>
        <dbReference type="ARBA" id="ARBA00022989"/>
    </source>
</evidence>
<evidence type="ECO:0000256" key="6">
    <source>
        <dbReference type="SAM" id="Phobius"/>
    </source>
</evidence>
<evidence type="ECO:0000256" key="1">
    <source>
        <dbReference type="ARBA" id="ARBA00004141"/>
    </source>
</evidence>
<dbReference type="PANTHER" id="PTHR21535">
    <property type="entry name" value="MAGNESIUM AND COBALT TRANSPORT PROTEIN/MITOCHONDRIAL IMPORT INNER MEMBRANE TRANSLOCASE SUBUNIT TIM8"/>
    <property type="match status" value="1"/>
</dbReference>
<comment type="similarity">
    <text evidence="2">Belongs to the CorA metal ion transporter (MIT) (TC 1.A.35) family.</text>
</comment>
<dbReference type="Pfam" id="PF01544">
    <property type="entry name" value="CorA"/>
    <property type="match status" value="1"/>
</dbReference>
<accession>A0A0H5RC49</accession>
<dbReference type="Gene3D" id="1.20.58.340">
    <property type="entry name" value="Magnesium transport protein CorA, transmembrane region"/>
    <property type="match status" value="2"/>
</dbReference>
<evidence type="ECO:0000256" key="2">
    <source>
        <dbReference type="ARBA" id="ARBA00009765"/>
    </source>
</evidence>
<organism evidence="7">
    <name type="scientific">Spongospora subterranea</name>
    <dbReference type="NCBI Taxonomy" id="70186"/>
    <lineage>
        <taxon>Eukaryota</taxon>
        <taxon>Sar</taxon>
        <taxon>Rhizaria</taxon>
        <taxon>Endomyxa</taxon>
        <taxon>Phytomyxea</taxon>
        <taxon>Plasmodiophorida</taxon>
        <taxon>Plasmodiophoridae</taxon>
        <taxon>Spongospora</taxon>
    </lineage>
</organism>
<dbReference type="InterPro" id="IPR002523">
    <property type="entry name" value="MgTranspt_CorA/ZnTranspt_ZntB"/>
</dbReference>
<evidence type="ECO:0008006" key="8">
    <source>
        <dbReference type="Google" id="ProtNLM"/>
    </source>
</evidence>
<reference evidence="7" key="1">
    <citation type="submission" date="2015-04" db="EMBL/GenBank/DDBJ databases">
        <title>The genome sequence of the plant pathogenic Rhizarian Plasmodiophora brassicae reveals insights in its biotrophic life cycle and the origin of chitin synthesis.</title>
        <authorList>
            <person name="Schwelm A."/>
            <person name="Fogelqvist J."/>
            <person name="Knaust A."/>
            <person name="Julke S."/>
            <person name="Lilja T."/>
            <person name="Dhandapani V."/>
            <person name="Bonilla-Rosso G."/>
            <person name="Karlsson M."/>
            <person name="Shevchenko A."/>
            <person name="Choi S.R."/>
            <person name="Kim H.G."/>
            <person name="Park J.Y."/>
            <person name="Lim Y.P."/>
            <person name="Ludwig-Muller J."/>
            <person name="Dixelius C."/>
        </authorList>
    </citation>
    <scope>NUCLEOTIDE SEQUENCE</scope>
    <source>
        <tissue evidence="7">Potato root galls</tissue>
    </source>
</reference>
<dbReference type="GO" id="GO:0016020">
    <property type="term" value="C:membrane"/>
    <property type="evidence" value="ECO:0007669"/>
    <property type="project" value="UniProtKB-SubCell"/>
</dbReference>
<feature type="transmembrane region" description="Helical" evidence="6">
    <location>
        <begin position="122"/>
        <end position="141"/>
    </location>
</feature>
<keyword evidence="4 6" id="KW-1133">Transmembrane helix</keyword>
<dbReference type="EMBL" id="HACM01011353">
    <property type="protein sequence ID" value="CRZ11795.1"/>
    <property type="molecule type" value="Transcribed_RNA"/>
</dbReference>
<proteinExistence type="inferred from homology"/>